<dbReference type="Proteomes" id="UP000278149">
    <property type="component" value="Unassembled WGS sequence"/>
</dbReference>
<dbReference type="AlphaFoldDB" id="A0A429FZJ4"/>
<comment type="caution">
    <text evidence="1">The sequence shown here is derived from an EMBL/GenBank/DDBJ whole genome shotgun (WGS) entry which is preliminary data.</text>
</comment>
<dbReference type="RefSeq" id="WP_125743095.1">
    <property type="nucleotide sequence ID" value="NZ_RCOR01000051.1"/>
</dbReference>
<sequence length="93" mass="11456">MLPEPIEIKDEIKRMMEVMDEKLAVWYGNKLQSYIYREVRGMIDWRSFLELMSRRTDELLKWVKGEVAWEELLNIIYREVRERRESNLDSFLV</sequence>
<proteinExistence type="predicted"/>
<protein>
    <submittedName>
        <fullName evidence="1">Uncharacterized protein</fullName>
    </submittedName>
</protein>
<evidence type="ECO:0000313" key="1">
    <source>
        <dbReference type="EMBL" id="RSN66982.1"/>
    </source>
</evidence>
<name>A0A429FZJ4_9CREN</name>
<reference evidence="1 2" key="1">
    <citation type="submission" date="2018-10" db="EMBL/GenBank/DDBJ databases">
        <title>Co-occurring genomic capacity for anaerobic methane metabolism and dissimilatory sulfite reduction discovered in the Korarchaeota.</title>
        <authorList>
            <person name="Mckay L.J."/>
            <person name="Dlakic M."/>
            <person name="Fields M.W."/>
            <person name="Delmont T.O."/>
            <person name="Eren A.M."/>
            <person name="Jay Z.J."/>
            <person name="Klingelsmith K.B."/>
            <person name="Rusch D.B."/>
            <person name="Inskeep W.P."/>
        </authorList>
    </citation>
    <scope>NUCLEOTIDE SEQUENCE [LARGE SCALE GENOMIC DNA]</scope>
    <source>
        <strain evidence="1 2">WS</strain>
    </source>
</reference>
<dbReference type="EMBL" id="RCOR01000051">
    <property type="protein sequence ID" value="RSN66982.1"/>
    <property type="molecule type" value="Genomic_DNA"/>
</dbReference>
<accession>A0A429FZJ4</accession>
<gene>
    <name evidence="1" type="ORF">D9Q81_09525</name>
</gene>
<organism evidence="1 2">
    <name type="scientific">Candidatus Korarchaeum cryptofilum</name>
    <dbReference type="NCBI Taxonomy" id="498846"/>
    <lineage>
        <taxon>Archaea</taxon>
        <taxon>Thermoproteota</taxon>
        <taxon>Candidatus Korarchaeia</taxon>
        <taxon>Candidatus Korarchaeales</taxon>
        <taxon>Candidatus Korarchaeaceae</taxon>
        <taxon>Candidatus Korarchaeum</taxon>
    </lineage>
</organism>
<evidence type="ECO:0000313" key="2">
    <source>
        <dbReference type="Proteomes" id="UP000278149"/>
    </source>
</evidence>